<dbReference type="GeneID" id="85416873"/>
<dbReference type="EMBL" id="MLFU01000243">
    <property type="protein sequence ID" value="KAK1471171.1"/>
    <property type="molecule type" value="Genomic_DNA"/>
</dbReference>
<protein>
    <submittedName>
        <fullName evidence="1">Uncharacterized protein</fullName>
    </submittedName>
</protein>
<proteinExistence type="predicted"/>
<evidence type="ECO:0000313" key="1">
    <source>
        <dbReference type="EMBL" id="KAK1471171.1"/>
    </source>
</evidence>
<organism evidence="1 2">
    <name type="scientific">Colletotrichum tamarilloi</name>
    <dbReference type="NCBI Taxonomy" id="1209934"/>
    <lineage>
        <taxon>Eukaryota</taxon>
        <taxon>Fungi</taxon>
        <taxon>Dikarya</taxon>
        <taxon>Ascomycota</taxon>
        <taxon>Pezizomycotina</taxon>
        <taxon>Sordariomycetes</taxon>
        <taxon>Hypocreomycetidae</taxon>
        <taxon>Glomerellales</taxon>
        <taxon>Glomerellaceae</taxon>
        <taxon>Colletotrichum</taxon>
        <taxon>Colletotrichum acutatum species complex</taxon>
    </lineage>
</organism>
<name>A0ABQ9QI02_9PEZI</name>
<dbReference type="RefSeq" id="XP_060372790.1">
    <property type="nucleotide sequence ID" value="XM_060532635.1"/>
</dbReference>
<sequence>MGAGRRCYGGLWRRVVRVGDERIGGGGRWSVDGEFGWGTRGRNGVRKRMAAGCYLLRQTFHRRQGGLWAWLLFQAVSSKVSTLGHSGGPLAQHSPTAGKQFNQVHKIIQFGCHYYSTHTAPIFTNFHLIPVPHPSLLPRARLFSTATQPESPLFRSKRRFQAHAFRIVPRNAGCHPSLPPPEGVIHLPMQHSRVTDAGLSNLPVTVGHLDILRCLSHLGVLNGECSMRGNTQSRDSAGDFFHSV</sequence>
<reference evidence="1 2" key="1">
    <citation type="submission" date="2016-10" db="EMBL/GenBank/DDBJ databases">
        <title>The genome sequence of Colletotrichum fioriniae PJ7.</title>
        <authorList>
            <person name="Baroncelli R."/>
        </authorList>
    </citation>
    <scope>NUCLEOTIDE SEQUENCE [LARGE SCALE GENOMIC DNA]</scope>
    <source>
        <strain evidence="1 2">Tom-12</strain>
    </source>
</reference>
<comment type="caution">
    <text evidence="1">The sequence shown here is derived from an EMBL/GenBank/DDBJ whole genome shotgun (WGS) entry which is preliminary data.</text>
</comment>
<gene>
    <name evidence="1" type="ORF">CTAM01_16643</name>
</gene>
<keyword evidence="2" id="KW-1185">Reference proteome</keyword>
<evidence type="ECO:0000313" key="2">
    <source>
        <dbReference type="Proteomes" id="UP001227543"/>
    </source>
</evidence>
<dbReference type="Proteomes" id="UP001227543">
    <property type="component" value="Unassembled WGS sequence"/>
</dbReference>
<accession>A0ABQ9QI02</accession>